<organism evidence="4 5">
    <name type="scientific">Laccaria amethystina LaAM-08-1</name>
    <dbReference type="NCBI Taxonomy" id="1095629"/>
    <lineage>
        <taxon>Eukaryota</taxon>
        <taxon>Fungi</taxon>
        <taxon>Dikarya</taxon>
        <taxon>Basidiomycota</taxon>
        <taxon>Agaricomycotina</taxon>
        <taxon>Agaricomycetes</taxon>
        <taxon>Agaricomycetidae</taxon>
        <taxon>Agaricales</taxon>
        <taxon>Agaricineae</taxon>
        <taxon>Hydnangiaceae</taxon>
        <taxon>Laccaria</taxon>
    </lineage>
</organism>
<proteinExistence type="predicted"/>
<dbReference type="STRING" id="1095629.A0A0C9X9J4"/>
<dbReference type="OrthoDB" id="3266532at2759"/>
<dbReference type="CDD" id="cd21037">
    <property type="entry name" value="MLKL_NTD"/>
    <property type="match status" value="1"/>
</dbReference>
<dbReference type="PANTHER" id="PTHR10039">
    <property type="entry name" value="AMELOGENIN"/>
    <property type="match status" value="1"/>
</dbReference>
<evidence type="ECO:0000256" key="2">
    <source>
        <dbReference type="SAM" id="MobiDB-lite"/>
    </source>
</evidence>
<dbReference type="InterPro" id="IPR027417">
    <property type="entry name" value="P-loop_NTPase"/>
</dbReference>
<dbReference type="Proteomes" id="UP000054477">
    <property type="component" value="Unassembled WGS sequence"/>
</dbReference>
<keyword evidence="1" id="KW-0677">Repeat</keyword>
<evidence type="ECO:0000313" key="4">
    <source>
        <dbReference type="EMBL" id="KIJ92957.1"/>
    </source>
</evidence>
<reference evidence="5" key="2">
    <citation type="submission" date="2015-01" db="EMBL/GenBank/DDBJ databases">
        <title>Evolutionary Origins and Diversification of the Mycorrhizal Mutualists.</title>
        <authorList>
            <consortium name="DOE Joint Genome Institute"/>
            <consortium name="Mycorrhizal Genomics Consortium"/>
            <person name="Kohler A."/>
            <person name="Kuo A."/>
            <person name="Nagy L.G."/>
            <person name="Floudas D."/>
            <person name="Copeland A."/>
            <person name="Barry K.W."/>
            <person name="Cichocki N."/>
            <person name="Veneault-Fourrey C."/>
            <person name="LaButti K."/>
            <person name="Lindquist E.A."/>
            <person name="Lipzen A."/>
            <person name="Lundell T."/>
            <person name="Morin E."/>
            <person name="Murat C."/>
            <person name="Riley R."/>
            <person name="Ohm R."/>
            <person name="Sun H."/>
            <person name="Tunlid A."/>
            <person name="Henrissat B."/>
            <person name="Grigoriev I.V."/>
            <person name="Hibbett D.S."/>
            <person name="Martin F."/>
        </authorList>
    </citation>
    <scope>NUCLEOTIDE SEQUENCE [LARGE SCALE GENOMIC DNA]</scope>
    <source>
        <strain evidence="5">LaAM-08-1</strain>
    </source>
</reference>
<evidence type="ECO:0000259" key="3">
    <source>
        <dbReference type="PROSITE" id="PS50837"/>
    </source>
</evidence>
<gene>
    <name evidence="4" type="ORF">K443DRAFT_13213</name>
</gene>
<evidence type="ECO:0000256" key="1">
    <source>
        <dbReference type="ARBA" id="ARBA00022737"/>
    </source>
</evidence>
<dbReference type="PROSITE" id="PS50837">
    <property type="entry name" value="NACHT"/>
    <property type="match status" value="1"/>
</dbReference>
<dbReference type="SUPFAM" id="SSF52540">
    <property type="entry name" value="P-loop containing nucleoside triphosphate hydrolases"/>
    <property type="match status" value="1"/>
</dbReference>
<keyword evidence="5" id="KW-1185">Reference proteome</keyword>
<dbReference type="PANTHER" id="PTHR10039:SF16">
    <property type="entry name" value="GPI INOSITOL-DEACYLASE"/>
    <property type="match status" value="1"/>
</dbReference>
<dbReference type="AlphaFoldDB" id="A0A0C9X9J4"/>
<dbReference type="Gene3D" id="3.40.50.300">
    <property type="entry name" value="P-loop containing nucleotide triphosphate hydrolases"/>
    <property type="match status" value="1"/>
</dbReference>
<dbReference type="EMBL" id="KN838873">
    <property type="protein sequence ID" value="KIJ92957.1"/>
    <property type="molecule type" value="Genomic_DNA"/>
</dbReference>
<accession>A0A0C9X9J4</accession>
<dbReference type="InterPro" id="IPR059179">
    <property type="entry name" value="MLKL-like_MCAfunc"/>
</dbReference>
<dbReference type="InterPro" id="IPR056884">
    <property type="entry name" value="NPHP3-like_N"/>
</dbReference>
<feature type="domain" description="NACHT" evidence="3">
    <location>
        <begin position="295"/>
        <end position="449"/>
    </location>
</feature>
<name>A0A0C9X9J4_9AGAR</name>
<evidence type="ECO:0000313" key="5">
    <source>
        <dbReference type="Proteomes" id="UP000054477"/>
    </source>
</evidence>
<dbReference type="Pfam" id="PF24883">
    <property type="entry name" value="NPHP3_N"/>
    <property type="match status" value="1"/>
</dbReference>
<protein>
    <recommendedName>
        <fullName evidence="3">NACHT domain-containing protein</fullName>
    </recommendedName>
</protein>
<reference evidence="4 5" key="1">
    <citation type="submission" date="2014-04" db="EMBL/GenBank/DDBJ databases">
        <authorList>
            <consortium name="DOE Joint Genome Institute"/>
            <person name="Kuo A."/>
            <person name="Kohler A."/>
            <person name="Nagy L.G."/>
            <person name="Floudas D."/>
            <person name="Copeland A."/>
            <person name="Barry K.W."/>
            <person name="Cichocki N."/>
            <person name="Veneault-Fourrey C."/>
            <person name="LaButti K."/>
            <person name="Lindquist E.A."/>
            <person name="Lipzen A."/>
            <person name="Lundell T."/>
            <person name="Morin E."/>
            <person name="Murat C."/>
            <person name="Sun H."/>
            <person name="Tunlid A."/>
            <person name="Henrissat B."/>
            <person name="Grigoriev I.V."/>
            <person name="Hibbett D.S."/>
            <person name="Martin F."/>
            <person name="Nordberg H.P."/>
            <person name="Cantor M.N."/>
            <person name="Hua S.X."/>
        </authorList>
    </citation>
    <scope>NUCLEOTIDE SEQUENCE [LARGE SCALE GENOMIC DNA]</scope>
    <source>
        <strain evidence="4 5">LaAM-08-1</strain>
    </source>
</reference>
<dbReference type="HOGENOM" id="CLU_000288_6_10_1"/>
<sequence length="789" mass="88441">MKKDRNFLRRIFGTKPPKDSASPSNSNRSSIDSAPGAHDPRPGNDAGSIEPMGSGGNATLNQSVAMPKIPGRLDSGVSSPSVDHAGIDRAKDVLVVAWTGMEMLLKKVERCLDGTLAKPPVAAINALIDIKNAVGDNKDATKELVIHTTERLLAVDQAVNQGVPDSGKSSMMTFVKTLRIEIDNLKKMSAKGTFRRVLENEADKAAISASFKQIDEATKTFQLYLAWTTERKVDDIHSETKLTKLDRLLAHKAIYDAYLGTGATVTREACTPGTREEILKDMIAWADDISADSPPVFWLTGQAGSGKTTIAYTVTKHFDELEKTEDHTVLGGNFLCSRQFEETRQQIYIIPTLVYQLARKSRSYAHALHEADKFDSVDKPAKQMKDLLVGPWQQSESQRHVELPPYLIVVDALDEIEDDGGSMFLQSLLETINQRRLRGLKFLVTSRPDPRVVELCATFSSKAVCRLQDVPIERVGLDITQYLQSKLPNFAGKPELKTMEQLAGDLFISAATIVRYLTPRRRMAESEQRNLLSRLHDHLSFSPCGAKQPLLIDKLYQQIMRDAFSDLDDNLFNSRLRILHTFLCTFERTPVSLTAALLSESEETAIAVLNELHAVLYCKDGQLLWYHASFPDFVFSQTRSTFTLDGRHISVSCSQAQHHALLTKCCFDRMKESLRFNIGDITSSFLLDAEDLELTQRVDTNIKPFLRYASRHWAQHLAQTDQKNGEDFSDCFTDFLQIRILFWIETMNLLRSSGQCTTMLQHMREWVLKNMKGEAELATNIAEAANFAT</sequence>
<feature type="compositionally biased region" description="Low complexity" evidence="2">
    <location>
        <begin position="19"/>
        <end position="35"/>
    </location>
</feature>
<feature type="region of interest" description="Disordered" evidence="2">
    <location>
        <begin position="1"/>
        <end position="62"/>
    </location>
</feature>
<dbReference type="InterPro" id="IPR007111">
    <property type="entry name" value="NACHT_NTPase"/>
</dbReference>